<evidence type="ECO:0000313" key="2">
    <source>
        <dbReference type="EMBL" id="CAD8100883.1"/>
    </source>
</evidence>
<dbReference type="AlphaFoldDB" id="A0A8S1PDR9"/>
<dbReference type="Proteomes" id="UP000692954">
    <property type="component" value="Unassembled WGS sequence"/>
</dbReference>
<keyword evidence="1" id="KW-1133">Transmembrane helix</keyword>
<accession>A0A8S1PDR9</accession>
<feature type="transmembrane region" description="Helical" evidence="1">
    <location>
        <begin position="59"/>
        <end position="77"/>
    </location>
</feature>
<protein>
    <recommendedName>
        <fullName evidence="4">Transmembrane protein</fullName>
    </recommendedName>
</protein>
<dbReference type="OrthoDB" id="10450071at2759"/>
<gene>
    <name evidence="2" type="ORF">PSON_ATCC_30995.1.T0740264</name>
</gene>
<comment type="caution">
    <text evidence="2">The sequence shown here is derived from an EMBL/GenBank/DDBJ whole genome shotgun (WGS) entry which is preliminary data.</text>
</comment>
<feature type="transmembrane region" description="Helical" evidence="1">
    <location>
        <begin position="84"/>
        <end position="104"/>
    </location>
</feature>
<keyword evidence="3" id="KW-1185">Reference proteome</keyword>
<feature type="transmembrane region" description="Helical" evidence="1">
    <location>
        <begin position="35"/>
        <end position="53"/>
    </location>
</feature>
<keyword evidence="1" id="KW-0812">Transmembrane</keyword>
<sequence>MNLPFNKWSLNFQHQEQEDLYQEYINQYRLNNFKIFTLLVCVLCLLFLMVFLIENQSTMIVIMISAVVGSLFLLYMLSQKLTPYLNYINFFLLLWHIATSLAISKSGMQIPQYMYGFSTSTLALPMLLYSHFKLKMFAILFIPAVQLGVLDIYSIENLEFIFLAFFAQILLAIQAHNNEYMKRLAFSLEQINIKYKEIINQYVGTPFFAISLSESRQLFDLEFANNEAQRQYLISDSNFLKQFMRFNVFIEKQFKTEIDQQTLGCKNTERILIKPFIKTQQTLEDFVFKFIKQRNNIEISIEGIYINKNQSTPLNIEIKKTFFGKPILLIVIKQKNTPKIIEKYEQQILYYKTIIHQIIKQTAESHESLYQIIRFYKNQDILDKIQCINIQALNNIKNIIVLINSDKIKISKFEYQIINFNQYTQKLSYFLAKLAKQNNKKFEFLNFIEERIQISTQQHYLTQIILNLFEQALKYSKKNSLIKLQVSQLMFSDEKKRIQYKQQQEQQQSSSLEHKYLIKFEISFATNKQINLIPLKQQILDPKLPQDFLHNNSIEFEISYPICTLLLSLLGPYNEIFKIQDLIERSANDILFCNTISFFIYSDQSQINQSYLNFIKYVQQCY</sequence>
<evidence type="ECO:0008006" key="4">
    <source>
        <dbReference type="Google" id="ProtNLM"/>
    </source>
</evidence>
<feature type="transmembrane region" description="Helical" evidence="1">
    <location>
        <begin position="136"/>
        <end position="154"/>
    </location>
</feature>
<reference evidence="2" key="1">
    <citation type="submission" date="2021-01" db="EMBL/GenBank/DDBJ databases">
        <authorList>
            <consortium name="Genoscope - CEA"/>
            <person name="William W."/>
        </authorList>
    </citation>
    <scope>NUCLEOTIDE SEQUENCE</scope>
</reference>
<name>A0A8S1PDR9_9CILI</name>
<evidence type="ECO:0000313" key="3">
    <source>
        <dbReference type="Proteomes" id="UP000692954"/>
    </source>
</evidence>
<proteinExistence type="predicted"/>
<organism evidence="2 3">
    <name type="scientific">Paramecium sonneborni</name>
    <dbReference type="NCBI Taxonomy" id="65129"/>
    <lineage>
        <taxon>Eukaryota</taxon>
        <taxon>Sar</taxon>
        <taxon>Alveolata</taxon>
        <taxon>Ciliophora</taxon>
        <taxon>Intramacronucleata</taxon>
        <taxon>Oligohymenophorea</taxon>
        <taxon>Peniculida</taxon>
        <taxon>Parameciidae</taxon>
        <taxon>Paramecium</taxon>
    </lineage>
</organism>
<feature type="transmembrane region" description="Helical" evidence="1">
    <location>
        <begin position="110"/>
        <end position="129"/>
    </location>
</feature>
<keyword evidence="1" id="KW-0472">Membrane</keyword>
<evidence type="ECO:0000256" key="1">
    <source>
        <dbReference type="SAM" id="Phobius"/>
    </source>
</evidence>
<dbReference type="EMBL" id="CAJJDN010000074">
    <property type="protein sequence ID" value="CAD8100883.1"/>
    <property type="molecule type" value="Genomic_DNA"/>
</dbReference>